<feature type="transmembrane region" description="Helical" evidence="1">
    <location>
        <begin position="278"/>
        <end position="296"/>
    </location>
</feature>
<sequence>MSKSAREEKRSLFFYVRVTMLSLYLNITGIVALLIILVTLAIQQGQDIIIQVGEYGAPFGFSFFCILLWAFLNWYTARLLTYEKRNRNRLIPPEFHKHIPRLIAFHCFVIVQAAIYALPTFQNSVIPGEDTPDTNYYHLHGIGTLLFYVMHGFIYYLLINIIENKTKVKRPLKIISLLVLVAVNIGMFLYYLLTHWHHDEWQRHVFRLPWFALLLFVSELAAVVFFILRRRRINDFNRQKNIVTGNGLEIGAGQKMFAHGLYIRSKYRAAERKSQLQFAYVAVFAVLVFIVAVRSVSLSNYFGPLAILLLGLGVLVFFLNLVSFLSIRAGLNLHIFAWILAIVFGLVQKPYNVKSFDTGNKQVFANQPSIKEHLIRWAEQRRSLLDSCGDHNFEAFIILSNGGGSLSGNWTSSILAKMQDQSWTPDSTNTFADHLLCMAGASGGTIGNIAFYSLLKEEREGRLPAGQLYAHTKAFFSTDFLSNTIGHLLGPDFFSHLFFCNLSGRDRARALEETMLYSDRDTLTGSLLAQKLEDAFDYSGKMPALFINSTRVDNGMPGEISSVQLPDSTQRINMLELMDRIDTARGWKPQTMQLVTAGVLSSRFPYMSPAGKLKPYYFVDGGYFDNSGAGIVLEYLQNITEILVKDPDPRLDFFRKKLHFTVIQISNGFIKKAESPKEVHPLVNDLATPILTLAGMQNSSTKIGDGILRGFLHRYDQGAGDSAYIKFNLFDSTDKVDNYPMSWVISDYNLERMKRRADRLMMYEYYVIRERLGRVYKGRGF</sequence>
<feature type="transmembrane region" description="Helical" evidence="1">
    <location>
        <begin position="174"/>
        <end position="193"/>
    </location>
</feature>
<feature type="transmembrane region" description="Helical" evidence="1">
    <location>
        <begin position="55"/>
        <end position="77"/>
    </location>
</feature>
<name>A0ABX0A0K0_9BACT</name>
<reference evidence="2 3" key="1">
    <citation type="submission" date="2020-01" db="EMBL/GenBank/DDBJ databases">
        <title>Genome analysis.</title>
        <authorList>
            <person name="Wu S."/>
            <person name="Wang G."/>
        </authorList>
    </citation>
    <scope>NUCLEOTIDE SEQUENCE [LARGE SCALE GENOMIC DNA]</scope>
    <source>
        <strain evidence="2 3">SYL130</strain>
    </source>
</reference>
<feature type="transmembrane region" description="Helical" evidence="1">
    <location>
        <begin position="208"/>
        <end position="228"/>
    </location>
</feature>
<dbReference type="RefSeq" id="WP_161819252.1">
    <property type="nucleotide sequence ID" value="NZ_JAACJS010000015.1"/>
</dbReference>
<gene>
    <name evidence="2" type="ORF">GWC95_13525</name>
</gene>
<feature type="transmembrane region" description="Helical" evidence="1">
    <location>
        <begin position="329"/>
        <end position="347"/>
    </location>
</feature>
<protein>
    <recommendedName>
        <fullName evidence="4">Patatin-like phospholipase</fullName>
    </recommendedName>
</protein>
<keyword evidence="1" id="KW-0812">Transmembrane</keyword>
<feature type="transmembrane region" description="Helical" evidence="1">
    <location>
        <begin position="302"/>
        <end position="322"/>
    </location>
</feature>
<evidence type="ECO:0008006" key="4">
    <source>
        <dbReference type="Google" id="ProtNLM"/>
    </source>
</evidence>
<dbReference type="Gene3D" id="3.40.1090.10">
    <property type="entry name" value="Cytosolic phospholipase A2 catalytic domain"/>
    <property type="match status" value="1"/>
</dbReference>
<keyword evidence="3" id="KW-1185">Reference proteome</keyword>
<evidence type="ECO:0000256" key="1">
    <source>
        <dbReference type="SAM" id="Phobius"/>
    </source>
</evidence>
<keyword evidence="1" id="KW-1133">Transmembrane helix</keyword>
<proteinExistence type="predicted"/>
<feature type="transmembrane region" description="Helical" evidence="1">
    <location>
        <begin position="138"/>
        <end position="162"/>
    </location>
</feature>
<feature type="transmembrane region" description="Helical" evidence="1">
    <location>
        <begin position="98"/>
        <end position="118"/>
    </location>
</feature>
<dbReference type="Proteomes" id="UP000753802">
    <property type="component" value="Unassembled WGS sequence"/>
</dbReference>
<comment type="caution">
    <text evidence="2">The sequence shown here is derived from an EMBL/GenBank/DDBJ whole genome shotgun (WGS) entry which is preliminary data.</text>
</comment>
<evidence type="ECO:0000313" key="3">
    <source>
        <dbReference type="Proteomes" id="UP000753802"/>
    </source>
</evidence>
<feature type="transmembrane region" description="Helical" evidence="1">
    <location>
        <begin position="21"/>
        <end position="43"/>
    </location>
</feature>
<dbReference type="EMBL" id="JAACJS010000015">
    <property type="protein sequence ID" value="NCI50948.1"/>
    <property type="molecule type" value="Genomic_DNA"/>
</dbReference>
<dbReference type="SUPFAM" id="SSF52151">
    <property type="entry name" value="FabD/lysophospholipase-like"/>
    <property type="match status" value="1"/>
</dbReference>
<keyword evidence="1" id="KW-0472">Membrane</keyword>
<accession>A0ABX0A0K0</accession>
<evidence type="ECO:0000313" key="2">
    <source>
        <dbReference type="EMBL" id="NCI50948.1"/>
    </source>
</evidence>
<dbReference type="InterPro" id="IPR016035">
    <property type="entry name" value="Acyl_Trfase/lysoPLipase"/>
</dbReference>
<organism evidence="2 3">
    <name type="scientific">Sediminibacterium roseum</name>
    <dbReference type="NCBI Taxonomy" id="1978412"/>
    <lineage>
        <taxon>Bacteria</taxon>
        <taxon>Pseudomonadati</taxon>
        <taxon>Bacteroidota</taxon>
        <taxon>Chitinophagia</taxon>
        <taxon>Chitinophagales</taxon>
        <taxon>Chitinophagaceae</taxon>
        <taxon>Sediminibacterium</taxon>
    </lineage>
</organism>